<keyword evidence="8 11" id="KW-0812">Transmembrane</keyword>
<dbReference type="SUPFAM" id="SSF103473">
    <property type="entry name" value="MFS general substrate transporter"/>
    <property type="match status" value="1"/>
</dbReference>
<evidence type="ECO:0000256" key="2">
    <source>
        <dbReference type="ARBA" id="ARBA00004429"/>
    </source>
</evidence>
<dbReference type="InterPro" id="IPR036259">
    <property type="entry name" value="MFS_trans_sf"/>
</dbReference>
<evidence type="ECO:0000256" key="9">
    <source>
        <dbReference type="ARBA" id="ARBA00022989"/>
    </source>
</evidence>
<dbReference type="InterPro" id="IPR020846">
    <property type="entry name" value="MFS_dom"/>
</dbReference>
<dbReference type="Pfam" id="PF07690">
    <property type="entry name" value="MFS_1"/>
    <property type="match status" value="1"/>
</dbReference>
<keyword evidence="4" id="KW-0813">Transport</keyword>
<evidence type="ECO:0000256" key="3">
    <source>
        <dbReference type="ARBA" id="ARBA00009120"/>
    </source>
</evidence>
<dbReference type="CDD" id="cd17394">
    <property type="entry name" value="MFS_FucP_like"/>
    <property type="match status" value="1"/>
</dbReference>
<dbReference type="NCBIfam" id="TIGR01272">
    <property type="entry name" value="gluP"/>
    <property type="match status" value="1"/>
</dbReference>
<keyword evidence="6" id="KW-0997">Cell inner membrane</keyword>
<evidence type="ECO:0000313" key="14">
    <source>
        <dbReference type="Proteomes" id="UP000662770"/>
    </source>
</evidence>
<dbReference type="RefSeq" id="WP_207354206.1">
    <property type="nucleotide sequence ID" value="NZ_CP071503.1"/>
</dbReference>
<feature type="transmembrane region" description="Helical" evidence="11">
    <location>
        <begin position="393"/>
        <end position="412"/>
    </location>
</feature>
<evidence type="ECO:0000256" key="1">
    <source>
        <dbReference type="ARBA" id="ARBA00003321"/>
    </source>
</evidence>
<organism evidence="13 14">
    <name type="scientific">Shewanella avicenniae</name>
    <dbReference type="NCBI Taxonomy" id="2814294"/>
    <lineage>
        <taxon>Bacteria</taxon>
        <taxon>Pseudomonadati</taxon>
        <taxon>Pseudomonadota</taxon>
        <taxon>Gammaproteobacteria</taxon>
        <taxon>Alteromonadales</taxon>
        <taxon>Shewanellaceae</taxon>
        <taxon>Shewanella</taxon>
    </lineage>
</organism>
<dbReference type="Proteomes" id="UP000662770">
    <property type="component" value="Chromosome"/>
</dbReference>
<feature type="transmembrane region" description="Helical" evidence="11">
    <location>
        <begin position="114"/>
        <end position="137"/>
    </location>
</feature>
<evidence type="ECO:0000313" key="13">
    <source>
        <dbReference type="EMBL" id="QSX32968.1"/>
    </source>
</evidence>
<proteinExistence type="inferred from homology"/>
<feature type="transmembrane region" description="Helical" evidence="11">
    <location>
        <begin position="369"/>
        <end position="387"/>
    </location>
</feature>
<reference evidence="13 14" key="1">
    <citation type="submission" date="2021-03" db="EMBL/GenBank/DDBJ databases">
        <title>Novel species identification of genus Shewanella.</title>
        <authorList>
            <person name="Liu G."/>
            <person name="Zhang Q."/>
        </authorList>
    </citation>
    <scope>NUCLEOTIDE SEQUENCE [LARGE SCALE GENOMIC DNA]</scope>
    <source>
        <strain evidence="13 14">FJAT-51800</strain>
    </source>
</reference>
<dbReference type="PANTHER" id="PTHR43702:SF3">
    <property type="entry name" value="PROTEIN TSGA"/>
    <property type="match status" value="1"/>
</dbReference>
<keyword evidence="7" id="KW-0762">Sugar transport</keyword>
<feature type="transmembrane region" description="Helical" evidence="11">
    <location>
        <begin position="88"/>
        <end position="108"/>
    </location>
</feature>
<comment type="subcellular location">
    <subcellularLocation>
        <location evidence="2">Cell inner membrane</location>
        <topology evidence="2">Multi-pass membrane protein</topology>
    </subcellularLocation>
</comment>
<keyword evidence="14" id="KW-1185">Reference proteome</keyword>
<name>A0ABX7QQ27_9GAMM</name>
<feature type="transmembrane region" description="Helical" evidence="11">
    <location>
        <begin position="310"/>
        <end position="327"/>
    </location>
</feature>
<evidence type="ECO:0000256" key="7">
    <source>
        <dbReference type="ARBA" id="ARBA00022597"/>
    </source>
</evidence>
<evidence type="ECO:0000256" key="5">
    <source>
        <dbReference type="ARBA" id="ARBA00022475"/>
    </source>
</evidence>
<dbReference type="PANTHER" id="PTHR43702">
    <property type="entry name" value="L-FUCOSE-PROTON SYMPORTER"/>
    <property type="match status" value="1"/>
</dbReference>
<feature type="transmembrane region" description="Helical" evidence="11">
    <location>
        <begin position="194"/>
        <end position="214"/>
    </location>
</feature>
<evidence type="ECO:0000256" key="8">
    <source>
        <dbReference type="ARBA" id="ARBA00022692"/>
    </source>
</evidence>
<evidence type="ECO:0000256" key="4">
    <source>
        <dbReference type="ARBA" id="ARBA00022448"/>
    </source>
</evidence>
<evidence type="ECO:0000256" key="10">
    <source>
        <dbReference type="ARBA" id="ARBA00023136"/>
    </source>
</evidence>
<gene>
    <name evidence="13" type="ORF">JYB87_14665</name>
</gene>
<accession>A0ABX7QQ27</accession>
<dbReference type="EMBL" id="CP071503">
    <property type="protein sequence ID" value="QSX32968.1"/>
    <property type="molecule type" value="Genomic_DNA"/>
</dbReference>
<evidence type="ECO:0000256" key="6">
    <source>
        <dbReference type="ARBA" id="ARBA00022519"/>
    </source>
</evidence>
<feature type="transmembrane region" description="Helical" evidence="11">
    <location>
        <begin position="242"/>
        <end position="264"/>
    </location>
</feature>
<dbReference type="InterPro" id="IPR011701">
    <property type="entry name" value="MFS"/>
</dbReference>
<keyword evidence="10 11" id="KW-0472">Membrane</keyword>
<protein>
    <submittedName>
        <fullName evidence="13">Sugar MFS transporter</fullName>
    </submittedName>
</protein>
<feature type="transmembrane region" description="Helical" evidence="11">
    <location>
        <begin position="284"/>
        <end position="303"/>
    </location>
</feature>
<sequence length="419" mass="44618">MSTTPTPAASSGTNDGKNYQFALTSLTFLFFIWGFITCLNDILLPHLKQIFELSYVQASLVQFCFFGAYFIVSIPAGNLVQRLGYQRGIVVGLTIAAFGCAMFYPAAALRTYPLFLAALFVLASGITLLQVAANPFVTALGKPETASSRLTMTQAFNAFGTTVAPQFGALLILGAVTAAVGTEEYKIQEAQSVQMPYLLLATVLIIMAAVFAWLRLPNVQDDTEAEAEAGAKEDSILSHRHLVLGALGIFLYVGGEVSIGSYLVSFMGQPDIAGLAEHDAGRYLSYYWGGAMVGRFIGALAMQKIAAGKALAFNAIFTVLLIILAIVSHGSLAMWALLAVGLFNSIMFPTIFSLALAHLGRLTSKGSGVLCAAIVGGALVPVLQGFIADMVSLQLSFVVPLVCYLYIGYYGVKGHKVKH</sequence>
<keyword evidence="9 11" id="KW-1133">Transmembrane helix</keyword>
<feature type="transmembrane region" description="Helical" evidence="11">
    <location>
        <begin position="158"/>
        <end position="182"/>
    </location>
</feature>
<feature type="transmembrane region" description="Helical" evidence="11">
    <location>
        <begin position="21"/>
        <end position="43"/>
    </location>
</feature>
<comment type="similarity">
    <text evidence="3">Belongs to the major facilitator superfamily. FHS transporter (TC 2.A.1.7) family.</text>
</comment>
<evidence type="ECO:0000259" key="12">
    <source>
        <dbReference type="PROSITE" id="PS50850"/>
    </source>
</evidence>
<dbReference type="InterPro" id="IPR005964">
    <property type="entry name" value="Glc/Gal_transptr_bac"/>
</dbReference>
<evidence type="ECO:0000256" key="11">
    <source>
        <dbReference type="SAM" id="Phobius"/>
    </source>
</evidence>
<feature type="transmembrane region" description="Helical" evidence="11">
    <location>
        <begin position="55"/>
        <end position="76"/>
    </location>
</feature>
<dbReference type="Gene3D" id="1.20.1250.20">
    <property type="entry name" value="MFS general substrate transporter like domains"/>
    <property type="match status" value="2"/>
</dbReference>
<dbReference type="PROSITE" id="PS50850">
    <property type="entry name" value="MFS"/>
    <property type="match status" value="1"/>
</dbReference>
<comment type="function">
    <text evidence="1">Intake of glucose and galactose.</text>
</comment>
<feature type="domain" description="Major facilitator superfamily (MFS) profile" evidence="12">
    <location>
        <begin position="22"/>
        <end position="419"/>
    </location>
</feature>
<keyword evidence="5" id="KW-1003">Cell membrane</keyword>
<dbReference type="InterPro" id="IPR050375">
    <property type="entry name" value="MFS_TsgA-like"/>
</dbReference>
<feature type="transmembrane region" description="Helical" evidence="11">
    <location>
        <begin position="333"/>
        <end position="357"/>
    </location>
</feature>